<dbReference type="EMBL" id="CP133614">
    <property type="protein sequence ID" value="WMV19724.1"/>
    <property type="molecule type" value="Genomic_DNA"/>
</dbReference>
<keyword evidence="2" id="KW-1185">Reference proteome</keyword>
<dbReference type="Proteomes" id="UP001234989">
    <property type="component" value="Chromosome 3"/>
</dbReference>
<evidence type="ECO:0000313" key="1">
    <source>
        <dbReference type="EMBL" id="WMV19724.1"/>
    </source>
</evidence>
<sequence length="134" mass="15805">MDKSFYYIYSYDKKREIHGIKKEQAKKKFRGNCYNCRKAGHKVPKEGLIRTRARKFINEEPPMHVTNMSNREKFLIVEAWKQTDFLCKGYILSALEDDLYIYSALNTSKEMGDALEKKYKTEGACLKSLWLPSF</sequence>
<organism evidence="1 2">
    <name type="scientific">Solanum verrucosum</name>
    <dbReference type="NCBI Taxonomy" id="315347"/>
    <lineage>
        <taxon>Eukaryota</taxon>
        <taxon>Viridiplantae</taxon>
        <taxon>Streptophyta</taxon>
        <taxon>Embryophyta</taxon>
        <taxon>Tracheophyta</taxon>
        <taxon>Spermatophyta</taxon>
        <taxon>Magnoliopsida</taxon>
        <taxon>eudicotyledons</taxon>
        <taxon>Gunneridae</taxon>
        <taxon>Pentapetalae</taxon>
        <taxon>asterids</taxon>
        <taxon>lamiids</taxon>
        <taxon>Solanales</taxon>
        <taxon>Solanaceae</taxon>
        <taxon>Solanoideae</taxon>
        <taxon>Solaneae</taxon>
        <taxon>Solanum</taxon>
    </lineage>
</organism>
<reference evidence="1" key="1">
    <citation type="submission" date="2023-08" db="EMBL/GenBank/DDBJ databases">
        <title>A de novo genome assembly of Solanum verrucosum Schlechtendal, a Mexican diploid species geographically isolated from the other diploid A-genome species in potato relatives.</title>
        <authorList>
            <person name="Hosaka K."/>
        </authorList>
    </citation>
    <scope>NUCLEOTIDE SEQUENCE</scope>
    <source>
        <tissue evidence="1">Young leaves</tissue>
    </source>
</reference>
<proteinExistence type="predicted"/>
<protein>
    <submittedName>
        <fullName evidence="1">Uncharacterized protein</fullName>
    </submittedName>
</protein>
<name>A0AAF0Q9V4_SOLVR</name>
<evidence type="ECO:0000313" key="2">
    <source>
        <dbReference type="Proteomes" id="UP001234989"/>
    </source>
</evidence>
<dbReference type="AlphaFoldDB" id="A0AAF0Q9V4"/>
<accession>A0AAF0Q9V4</accession>
<gene>
    <name evidence="1" type="ORF">MTR67_013109</name>
</gene>